<dbReference type="Proteomes" id="UP000799764">
    <property type="component" value="Unassembled WGS sequence"/>
</dbReference>
<proteinExistence type="predicted"/>
<dbReference type="EMBL" id="MU001496">
    <property type="protein sequence ID" value="KAF2447912.1"/>
    <property type="molecule type" value="Genomic_DNA"/>
</dbReference>
<protein>
    <submittedName>
        <fullName evidence="1">Uncharacterized protein</fullName>
    </submittedName>
</protein>
<gene>
    <name evidence="1" type="ORF">P171DRAFT_429504</name>
</gene>
<evidence type="ECO:0000313" key="2">
    <source>
        <dbReference type="Proteomes" id="UP000799764"/>
    </source>
</evidence>
<comment type="caution">
    <text evidence="1">The sequence shown here is derived from an EMBL/GenBank/DDBJ whole genome shotgun (WGS) entry which is preliminary data.</text>
</comment>
<evidence type="ECO:0000313" key="1">
    <source>
        <dbReference type="EMBL" id="KAF2447912.1"/>
    </source>
</evidence>
<reference evidence="1" key="1">
    <citation type="journal article" date="2020" name="Stud. Mycol.">
        <title>101 Dothideomycetes genomes: a test case for predicting lifestyles and emergence of pathogens.</title>
        <authorList>
            <person name="Haridas S."/>
            <person name="Albert R."/>
            <person name="Binder M."/>
            <person name="Bloem J."/>
            <person name="Labutti K."/>
            <person name="Salamov A."/>
            <person name="Andreopoulos B."/>
            <person name="Baker S."/>
            <person name="Barry K."/>
            <person name="Bills G."/>
            <person name="Bluhm B."/>
            <person name="Cannon C."/>
            <person name="Castanera R."/>
            <person name="Culley D."/>
            <person name="Daum C."/>
            <person name="Ezra D."/>
            <person name="Gonzalez J."/>
            <person name="Henrissat B."/>
            <person name="Kuo A."/>
            <person name="Liang C."/>
            <person name="Lipzen A."/>
            <person name="Lutzoni F."/>
            <person name="Magnuson J."/>
            <person name="Mondo S."/>
            <person name="Nolan M."/>
            <person name="Ohm R."/>
            <person name="Pangilinan J."/>
            <person name="Park H.-J."/>
            <person name="Ramirez L."/>
            <person name="Alfaro M."/>
            <person name="Sun H."/>
            <person name="Tritt A."/>
            <person name="Yoshinaga Y."/>
            <person name="Zwiers L.-H."/>
            <person name="Turgeon B."/>
            <person name="Goodwin S."/>
            <person name="Spatafora J."/>
            <person name="Crous P."/>
            <person name="Grigoriev I."/>
        </authorList>
    </citation>
    <scope>NUCLEOTIDE SEQUENCE</scope>
    <source>
        <strain evidence="1">CBS 690.94</strain>
    </source>
</reference>
<sequence>MARMKSFNLYDHEWEEKATNKAFNSDESQYGIFVDLRHSIMGSPEFMCALRELAPKCNRAVELGTPARPLDAALAVLILFARDLEPIQINHGHSRPSSELLHAVDPVPLLFNILFPPAHQVFELPSPPKLRRLTIDLMPACRPYRSRLLLV</sequence>
<organism evidence="1 2">
    <name type="scientific">Karstenula rhodostoma CBS 690.94</name>
    <dbReference type="NCBI Taxonomy" id="1392251"/>
    <lineage>
        <taxon>Eukaryota</taxon>
        <taxon>Fungi</taxon>
        <taxon>Dikarya</taxon>
        <taxon>Ascomycota</taxon>
        <taxon>Pezizomycotina</taxon>
        <taxon>Dothideomycetes</taxon>
        <taxon>Pleosporomycetidae</taxon>
        <taxon>Pleosporales</taxon>
        <taxon>Massarineae</taxon>
        <taxon>Didymosphaeriaceae</taxon>
        <taxon>Karstenula</taxon>
    </lineage>
</organism>
<keyword evidence="2" id="KW-1185">Reference proteome</keyword>
<name>A0A9P4PPS4_9PLEO</name>
<accession>A0A9P4PPS4</accession>
<dbReference type="AlphaFoldDB" id="A0A9P4PPS4"/>